<sequence length="699" mass="76913">MTEQVEKLLTAIENHTVSNHTELFLEIAKVPESQADQVSTLLRSYAASKSYVDAAFALYLLTLLNTNLVNQVLLYDTFLQFMLSQANSGDRTCIMAHCLASAASHIPTRTMLRKHDEVRTWLLNHTSSAPITEIGDNTTACVNLVLMKLAIGVDPSETSLAIDDDQRERIFRTVCEVLIHTSQAKDPGIWDFSPAIAAQTDALESLYYLVQWPAYRDKLCERQKLLEVLVGLMIPTDTNKGFTPRSSSGFVVLTILETTMSYPTAKSAEQRRIDALRQSASRQNAPKQPSDQPVTSQDAQRRNRTVVGAGAVPAFVALALRANQPSDGEFRRVLASCFLALSTDQDRAYRGRLLQLGVGRAVLNLCQDAYSAEQAQGPPKHLEALQALAKLCITTDPNLLFRQENMAKQGAVYLASLYFAPQSTLLQLFEATMALTNLASMSVEMASFVAHASPVVTQEADRRPLSQSIVSHFLQYDDVMVRRALVELLCNLLQDSDVFAEWCGEAEQATTDHHLFAEGEESSDESQAKDSSNEELTMKLDTARGKLHLLVSLSDIANGAPQSSEIPMALAAAGCLATLTSSPTACERILNQRTDTVLASLLMPEKTLPSLDAHQLALRAMVISANLVQFAKVTQNTNRSSIQSQIKASKMAQACQAYIAENAHRLRDKDTKEDPRLVSLRQQALTLGMDVIKDLRSLR</sequence>
<dbReference type="SUPFAM" id="SSF48371">
    <property type="entry name" value="ARM repeat"/>
    <property type="match status" value="1"/>
</dbReference>
<keyword evidence="5" id="KW-1185">Reference proteome</keyword>
<proteinExistence type="predicted"/>
<name>A0AAF0JDL6_9BASI</name>
<evidence type="ECO:0000256" key="2">
    <source>
        <dbReference type="ARBA" id="ARBA00022490"/>
    </source>
</evidence>
<feature type="compositionally biased region" description="Polar residues" evidence="3">
    <location>
        <begin position="278"/>
        <end position="298"/>
    </location>
</feature>
<reference evidence="4" key="1">
    <citation type="submission" date="2023-02" db="EMBL/GenBank/DDBJ databases">
        <title>Mating type loci evolution in Malassezia.</title>
        <authorList>
            <person name="Coelho M.A."/>
        </authorList>
    </citation>
    <scope>NUCLEOTIDE SEQUENCE</scope>
    <source>
        <strain evidence="4">CBS 14136</strain>
    </source>
</reference>
<evidence type="ECO:0000313" key="5">
    <source>
        <dbReference type="Proteomes" id="UP001214628"/>
    </source>
</evidence>
<evidence type="ECO:0000256" key="3">
    <source>
        <dbReference type="SAM" id="MobiDB-lite"/>
    </source>
</evidence>
<organism evidence="4 5">
    <name type="scientific">Malassezia psittaci</name>
    <dbReference type="NCBI Taxonomy" id="1821823"/>
    <lineage>
        <taxon>Eukaryota</taxon>
        <taxon>Fungi</taxon>
        <taxon>Dikarya</taxon>
        <taxon>Basidiomycota</taxon>
        <taxon>Ustilaginomycotina</taxon>
        <taxon>Malasseziomycetes</taxon>
        <taxon>Malasseziales</taxon>
        <taxon>Malasseziaceae</taxon>
        <taxon>Malassezia</taxon>
    </lineage>
</organism>
<dbReference type="EMBL" id="CP118376">
    <property type="protein sequence ID" value="WFD43137.1"/>
    <property type="molecule type" value="Genomic_DNA"/>
</dbReference>
<comment type="subcellular location">
    <subcellularLocation>
        <location evidence="1">Cytoplasm</location>
    </subcellularLocation>
</comment>
<keyword evidence="2" id="KW-0963">Cytoplasm</keyword>
<dbReference type="InterPro" id="IPR016024">
    <property type="entry name" value="ARM-type_fold"/>
</dbReference>
<dbReference type="PANTHER" id="PTHR45994">
    <property type="entry name" value="FI21225P1"/>
    <property type="match status" value="1"/>
</dbReference>
<dbReference type="Gene3D" id="1.25.10.10">
    <property type="entry name" value="Leucine-rich Repeat Variant"/>
    <property type="match status" value="1"/>
</dbReference>
<dbReference type="GO" id="GO:0005737">
    <property type="term" value="C:cytoplasm"/>
    <property type="evidence" value="ECO:0007669"/>
    <property type="project" value="UniProtKB-SubCell"/>
</dbReference>
<evidence type="ECO:0000313" key="4">
    <source>
        <dbReference type="EMBL" id="WFD43137.1"/>
    </source>
</evidence>
<evidence type="ECO:0000256" key="1">
    <source>
        <dbReference type="ARBA" id="ARBA00004496"/>
    </source>
</evidence>
<dbReference type="GO" id="GO:0051879">
    <property type="term" value="F:Hsp90 protein binding"/>
    <property type="evidence" value="ECO:0007669"/>
    <property type="project" value="TreeGrafter"/>
</dbReference>
<dbReference type="InterPro" id="IPR011989">
    <property type="entry name" value="ARM-like"/>
</dbReference>
<dbReference type="PANTHER" id="PTHR45994:SF1">
    <property type="entry name" value="FI21225P1"/>
    <property type="match status" value="1"/>
</dbReference>
<feature type="region of interest" description="Disordered" evidence="3">
    <location>
        <begin position="277"/>
        <end position="302"/>
    </location>
</feature>
<dbReference type="Proteomes" id="UP001214628">
    <property type="component" value="Chromosome 2"/>
</dbReference>
<protein>
    <submittedName>
        <fullName evidence="4">Class II myosin</fullName>
    </submittedName>
</protein>
<accession>A0AAF0JDL6</accession>
<dbReference type="AlphaFoldDB" id="A0AAF0JDL6"/>
<gene>
    <name evidence="4" type="primary">MYO1_1</name>
    <name evidence="4" type="ORF">MPSI1_001790</name>
</gene>